<dbReference type="AlphaFoldDB" id="A3HWD8"/>
<dbReference type="SUPFAM" id="SSF53448">
    <property type="entry name" value="Nucleotide-diphospho-sugar transferases"/>
    <property type="match status" value="1"/>
</dbReference>
<dbReference type="InterPro" id="IPR001173">
    <property type="entry name" value="Glyco_trans_2-like"/>
</dbReference>
<dbReference type="PANTHER" id="PTHR10859:SF91">
    <property type="entry name" value="DOLICHYL-PHOSPHATE BETA-GLUCOSYLTRANSFERASE"/>
    <property type="match status" value="1"/>
</dbReference>
<reference evidence="2 3" key="1">
    <citation type="journal article" date="2011" name="J. Bacteriol.">
        <title>Complete genome sequence of Algoriphagus sp. PR1, bacterial prey of a colony-forming choanoflagellate.</title>
        <authorList>
            <person name="Alegado R.A."/>
            <person name="Ferriera S."/>
            <person name="Nusbaum C."/>
            <person name="Young S.K."/>
            <person name="Zeng Q."/>
            <person name="Imamovic A."/>
            <person name="Fairclough S.R."/>
            <person name="King N."/>
        </authorList>
    </citation>
    <scope>NUCLEOTIDE SEQUENCE [LARGE SCALE GENOMIC DNA]</scope>
    <source>
        <strain evidence="2 3">PR1</strain>
    </source>
</reference>
<proteinExistence type="predicted"/>
<dbReference type="GO" id="GO:0016740">
    <property type="term" value="F:transferase activity"/>
    <property type="evidence" value="ECO:0007669"/>
    <property type="project" value="UniProtKB-KW"/>
</dbReference>
<dbReference type="Pfam" id="PF00535">
    <property type="entry name" value="Glycos_transf_2"/>
    <property type="match status" value="1"/>
</dbReference>
<evidence type="ECO:0000313" key="3">
    <source>
        <dbReference type="Proteomes" id="UP000003919"/>
    </source>
</evidence>
<dbReference type="HOGENOM" id="CLU_033536_9_0_10"/>
<organism evidence="2 3">
    <name type="scientific">Algoriphagus machipongonensis</name>
    <dbReference type="NCBI Taxonomy" id="388413"/>
    <lineage>
        <taxon>Bacteria</taxon>
        <taxon>Pseudomonadati</taxon>
        <taxon>Bacteroidota</taxon>
        <taxon>Cytophagia</taxon>
        <taxon>Cytophagales</taxon>
        <taxon>Cyclobacteriaceae</taxon>
        <taxon>Algoriphagus</taxon>
    </lineage>
</organism>
<dbReference type="PANTHER" id="PTHR10859">
    <property type="entry name" value="GLYCOSYL TRANSFERASE"/>
    <property type="match status" value="1"/>
</dbReference>
<comment type="caution">
    <text evidence="2">The sequence shown here is derived from an EMBL/GenBank/DDBJ whole genome shotgun (WGS) entry which is preliminary data.</text>
</comment>
<name>A3HWD8_9BACT</name>
<dbReference type="EMBL" id="AAXU02000001">
    <property type="protein sequence ID" value="EAZ80911.1"/>
    <property type="molecule type" value="Genomic_DNA"/>
</dbReference>
<protein>
    <submittedName>
        <fullName evidence="2">Dolichyl-phosphate beta-glucosyltransferase</fullName>
    </submittedName>
</protein>
<dbReference type="Proteomes" id="UP000003919">
    <property type="component" value="Chromosome"/>
</dbReference>
<dbReference type="EMBL" id="CM001023">
    <property type="protein sequence ID" value="EAZ80911.1"/>
    <property type="molecule type" value="Genomic_DNA"/>
</dbReference>
<evidence type="ECO:0000313" key="2">
    <source>
        <dbReference type="EMBL" id="EAZ80911.1"/>
    </source>
</evidence>
<dbReference type="InterPro" id="IPR029044">
    <property type="entry name" value="Nucleotide-diphossugar_trans"/>
</dbReference>
<gene>
    <name evidence="2" type="ORF">ALPR1_17783</name>
</gene>
<dbReference type="Gene3D" id="3.90.550.10">
    <property type="entry name" value="Spore Coat Polysaccharide Biosynthesis Protein SpsA, Chain A"/>
    <property type="match status" value="1"/>
</dbReference>
<dbReference type="STRING" id="388413.ALPR1_17783"/>
<accession>A3HWD8</accession>
<feature type="domain" description="Glycosyltransferase 2-like" evidence="1">
    <location>
        <begin position="49"/>
        <end position="215"/>
    </location>
</feature>
<dbReference type="eggNOG" id="COG1215">
    <property type="taxonomic scope" value="Bacteria"/>
</dbReference>
<dbReference type="GO" id="GO:0006487">
    <property type="term" value="P:protein N-linked glycosylation"/>
    <property type="evidence" value="ECO:0007669"/>
    <property type="project" value="TreeGrafter"/>
</dbReference>
<keyword evidence="3" id="KW-1185">Reference proteome</keyword>
<sequence length="308" mass="35797">MDYDLTNCWHIENPTRMKTLQNQKRENVISELLQSALNYDPEIQHHYAIVIPCYNEEKRFAYQEFKTFALQHPEVLLCLVNDGSKDRTLAVLRGIQTESPSNIAVYDMPQNGGKSEAVRQGMLFVHRNYDSKLIGFLDADLATHPEEWLLMAKYKEAHPKYGAIVGSRIQRLGADINRDDSRSLVSSMIKKIIKAILRANFQDTQCGAKIFQRNLVPFLFKNQFETPWLFDVEIFLRLQQKFGKTTLQKGVLEYPLLHWSEIGDSRLKLKDTIKIPLQLLGLYYHYQIKRKPKSILNNKQLKLALQSN</sequence>
<evidence type="ECO:0000259" key="1">
    <source>
        <dbReference type="Pfam" id="PF00535"/>
    </source>
</evidence>